<sequence length="358" mass="39657">MAEGGDATVVLVTGASGFVATHVCYQLLQKGYKVRGTVRDPSNEKKCKPLRELCPDAKYPIELVRGELSEKECWIEAVKGCHFVVHIASPFPPGSPKDEDEIIKPAVNGTLNVLEACAQSGTVKRVVLTSSVAAISNGFLWETGRLYNEKDWTDPSQAAPYEKSKTLAEKAAWDFMEKLPSEQKFELAVINPVLVLGPVMQGSNCTSMEIPMRLLMRQMPAVPKLNFPIIDVRDLAAGHIAALTSDKAAGNRHIMVSENMWFAEIAKVYAEEFKSQGYRVPTFVSPNWIVRLMAFTDPTLKMATKTLSRIGTYDTTQAKEHLDMKTRPARETVIDMAYSLIERGFVPKTAKYTGPKRA</sequence>
<accession>B3S9S2</accession>
<evidence type="ECO:0000259" key="3">
    <source>
        <dbReference type="Pfam" id="PF01370"/>
    </source>
</evidence>
<keyword evidence="1" id="KW-0560">Oxidoreductase</keyword>
<dbReference type="InterPro" id="IPR036291">
    <property type="entry name" value="NAD(P)-bd_dom_sf"/>
</dbReference>
<comment type="similarity">
    <text evidence="2">Belongs to the NAD(P)-dependent epimerase/dehydratase family. Dihydroflavonol-4-reductase subfamily.</text>
</comment>
<evidence type="ECO:0000256" key="2">
    <source>
        <dbReference type="ARBA" id="ARBA00023445"/>
    </source>
</evidence>
<dbReference type="PANTHER" id="PTHR10366:SF564">
    <property type="entry name" value="STEROL-4-ALPHA-CARBOXYLATE 3-DEHYDROGENASE, DECARBOXYLATING"/>
    <property type="match status" value="1"/>
</dbReference>
<dbReference type="InterPro" id="IPR001509">
    <property type="entry name" value="Epimerase_deHydtase"/>
</dbReference>
<dbReference type="Proteomes" id="UP000009022">
    <property type="component" value="Unassembled WGS sequence"/>
</dbReference>
<dbReference type="InParanoid" id="B3S9S2"/>
<dbReference type="Pfam" id="PF01370">
    <property type="entry name" value="Epimerase"/>
    <property type="match status" value="1"/>
</dbReference>
<dbReference type="OMA" id="RYILGHQ"/>
<reference evidence="4 5" key="1">
    <citation type="journal article" date="2008" name="Nature">
        <title>The Trichoplax genome and the nature of placozoans.</title>
        <authorList>
            <person name="Srivastava M."/>
            <person name="Begovic E."/>
            <person name="Chapman J."/>
            <person name="Putnam N.H."/>
            <person name="Hellsten U."/>
            <person name="Kawashima T."/>
            <person name="Kuo A."/>
            <person name="Mitros T."/>
            <person name="Salamov A."/>
            <person name="Carpenter M.L."/>
            <person name="Signorovitch A.Y."/>
            <person name="Moreno M.A."/>
            <person name="Kamm K."/>
            <person name="Grimwood J."/>
            <person name="Schmutz J."/>
            <person name="Shapiro H."/>
            <person name="Grigoriev I.V."/>
            <person name="Buss L.W."/>
            <person name="Schierwater B."/>
            <person name="Dellaporta S.L."/>
            <person name="Rokhsar D.S."/>
        </authorList>
    </citation>
    <scope>NUCLEOTIDE SEQUENCE [LARGE SCALE GENOMIC DNA]</scope>
    <source>
        <strain evidence="4 5">Grell-BS-1999</strain>
    </source>
</reference>
<dbReference type="CDD" id="cd05227">
    <property type="entry name" value="AR_SDR_e"/>
    <property type="match status" value="1"/>
</dbReference>
<evidence type="ECO:0000313" key="4">
    <source>
        <dbReference type="EMBL" id="EDV20522.1"/>
    </source>
</evidence>
<dbReference type="EMBL" id="DS985259">
    <property type="protein sequence ID" value="EDV20522.1"/>
    <property type="molecule type" value="Genomic_DNA"/>
</dbReference>
<dbReference type="KEGG" id="tad:TRIADDRAFT_31673"/>
<evidence type="ECO:0000313" key="5">
    <source>
        <dbReference type="Proteomes" id="UP000009022"/>
    </source>
</evidence>
<organism evidence="4 5">
    <name type="scientific">Trichoplax adhaerens</name>
    <name type="common">Trichoplax reptans</name>
    <dbReference type="NCBI Taxonomy" id="10228"/>
    <lineage>
        <taxon>Eukaryota</taxon>
        <taxon>Metazoa</taxon>
        <taxon>Placozoa</taxon>
        <taxon>Uniplacotomia</taxon>
        <taxon>Trichoplacea</taxon>
        <taxon>Trichoplacidae</taxon>
        <taxon>Trichoplax</taxon>
    </lineage>
</organism>
<dbReference type="AlphaFoldDB" id="B3S9S2"/>
<evidence type="ECO:0000256" key="1">
    <source>
        <dbReference type="ARBA" id="ARBA00023002"/>
    </source>
</evidence>
<dbReference type="HOGENOM" id="CLU_007383_9_2_1"/>
<gene>
    <name evidence="4" type="ORF">TRIADDRAFT_31673</name>
</gene>
<dbReference type="RefSeq" id="XP_002116948.1">
    <property type="nucleotide sequence ID" value="XM_002116912.1"/>
</dbReference>
<dbReference type="Gene3D" id="3.40.50.720">
    <property type="entry name" value="NAD(P)-binding Rossmann-like Domain"/>
    <property type="match status" value="1"/>
</dbReference>
<dbReference type="GeneID" id="6758161"/>
<dbReference type="eggNOG" id="KOG1502">
    <property type="taxonomic scope" value="Eukaryota"/>
</dbReference>
<dbReference type="PhylomeDB" id="B3S9S2"/>
<dbReference type="STRING" id="10228.B3S9S2"/>
<keyword evidence="5" id="KW-1185">Reference proteome</keyword>
<feature type="domain" description="NAD-dependent epimerase/dehydratase" evidence="3">
    <location>
        <begin position="10"/>
        <end position="253"/>
    </location>
</feature>
<name>B3S9S2_TRIAD</name>
<dbReference type="SUPFAM" id="SSF51735">
    <property type="entry name" value="NAD(P)-binding Rossmann-fold domains"/>
    <property type="match status" value="1"/>
</dbReference>
<dbReference type="FunFam" id="3.40.50.720:FF:000336">
    <property type="entry name" value="Aldehyde reductase"/>
    <property type="match status" value="1"/>
</dbReference>
<dbReference type="GO" id="GO:0016616">
    <property type="term" value="F:oxidoreductase activity, acting on the CH-OH group of donors, NAD or NADP as acceptor"/>
    <property type="evidence" value="ECO:0000318"/>
    <property type="project" value="GO_Central"/>
</dbReference>
<dbReference type="OrthoDB" id="2735536at2759"/>
<dbReference type="CTD" id="6758161"/>
<dbReference type="InterPro" id="IPR050425">
    <property type="entry name" value="NAD(P)_dehydrat-like"/>
</dbReference>
<protein>
    <recommendedName>
        <fullName evidence="3">NAD-dependent epimerase/dehydratase domain-containing protein</fullName>
    </recommendedName>
</protein>
<dbReference type="PANTHER" id="PTHR10366">
    <property type="entry name" value="NAD DEPENDENT EPIMERASE/DEHYDRATASE"/>
    <property type="match status" value="1"/>
</dbReference>
<proteinExistence type="inferred from homology"/>